<dbReference type="GO" id="GO:0005813">
    <property type="term" value="C:centrosome"/>
    <property type="evidence" value="ECO:0007669"/>
    <property type="project" value="UniProtKB-SubCell"/>
</dbReference>
<evidence type="ECO:0000256" key="7">
    <source>
        <dbReference type="ARBA" id="ARBA00023069"/>
    </source>
</evidence>
<keyword evidence="4" id="KW-0963">Cytoplasm</keyword>
<evidence type="ECO:0000256" key="11">
    <source>
        <dbReference type="SAM" id="MobiDB-lite"/>
    </source>
</evidence>
<keyword evidence="8" id="KW-0206">Cytoskeleton</keyword>
<proteinExistence type="inferred from homology"/>
<dbReference type="PANTHER" id="PTHR44390:SF1">
    <property type="entry name" value="CENTROSOMAL PROTEIN OF 41 KDA"/>
    <property type="match status" value="1"/>
</dbReference>
<dbReference type="GO" id="GO:0015031">
    <property type="term" value="P:protein transport"/>
    <property type="evidence" value="ECO:0007669"/>
    <property type="project" value="UniProtKB-KW"/>
</dbReference>
<dbReference type="eggNOG" id="KOG0912">
    <property type="taxonomic scope" value="Eukaryota"/>
</dbReference>
<organism evidence="13 14">
    <name type="scientific">Caenorhabditis tropicalis</name>
    <dbReference type="NCBI Taxonomy" id="1561998"/>
    <lineage>
        <taxon>Eukaryota</taxon>
        <taxon>Metazoa</taxon>
        <taxon>Ecdysozoa</taxon>
        <taxon>Nematoda</taxon>
        <taxon>Chromadorea</taxon>
        <taxon>Rhabditida</taxon>
        <taxon>Rhabditina</taxon>
        <taxon>Rhabditomorpha</taxon>
        <taxon>Rhabditoidea</taxon>
        <taxon>Rhabditidae</taxon>
        <taxon>Peloderinae</taxon>
        <taxon>Caenorhabditis</taxon>
    </lineage>
</organism>
<keyword evidence="7" id="KW-0969">Cilium</keyword>
<dbReference type="WBParaSite" id="Csp11.Scaffold629.g8479.t1">
    <property type="protein sequence ID" value="Csp11.Scaffold629.g8479.t1"/>
    <property type="gene ID" value="Csp11.Scaffold629.g8479"/>
</dbReference>
<evidence type="ECO:0000313" key="14">
    <source>
        <dbReference type="WBParaSite" id="Csp11.Scaffold629.g8479.t1"/>
    </source>
</evidence>
<evidence type="ECO:0000256" key="8">
    <source>
        <dbReference type="ARBA" id="ARBA00023212"/>
    </source>
</evidence>
<feature type="domain" description="Rhodanese" evidence="12">
    <location>
        <begin position="30"/>
        <end position="121"/>
    </location>
</feature>
<evidence type="ECO:0000259" key="12">
    <source>
        <dbReference type="PROSITE" id="PS50206"/>
    </source>
</evidence>
<dbReference type="InterPro" id="IPR001763">
    <property type="entry name" value="Rhodanese-like_dom"/>
</dbReference>
<dbReference type="AlphaFoldDB" id="A0A1I7UED9"/>
<evidence type="ECO:0000256" key="5">
    <source>
        <dbReference type="ARBA" id="ARBA00022794"/>
    </source>
</evidence>
<evidence type="ECO:0000256" key="3">
    <source>
        <dbReference type="ARBA" id="ARBA00022448"/>
    </source>
</evidence>
<evidence type="ECO:0000256" key="4">
    <source>
        <dbReference type="ARBA" id="ARBA00022490"/>
    </source>
</evidence>
<dbReference type="SMART" id="SM00450">
    <property type="entry name" value="RHOD"/>
    <property type="match status" value="1"/>
</dbReference>
<dbReference type="PANTHER" id="PTHR44390">
    <property type="entry name" value="CENTROSOMAL PROTEIN OF 41 KDA"/>
    <property type="match status" value="1"/>
</dbReference>
<evidence type="ECO:0000256" key="1">
    <source>
        <dbReference type="ARBA" id="ARBA00004120"/>
    </source>
</evidence>
<evidence type="ECO:0000256" key="2">
    <source>
        <dbReference type="ARBA" id="ARBA00004300"/>
    </source>
</evidence>
<evidence type="ECO:0000256" key="10">
    <source>
        <dbReference type="ARBA" id="ARBA00038465"/>
    </source>
</evidence>
<keyword evidence="5" id="KW-0970">Cilium biogenesis/degradation</keyword>
<comment type="similarity">
    <text evidence="10">Belongs to the CEP41 family.</text>
</comment>
<dbReference type="GO" id="GO:0060271">
    <property type="term" value="P:cilium assembly"/>
    <property type="evidence" value="ECO:0007669"/>
    <property type="project" value="TreeGrafter"/>
</dbReference>
<dbReference type="InterPro" id="IPR051889">
    <property type="entry name" value="CEP41"/>
</dbReference>
<name>A0A1I7UED9_9PELO</name>
<dbReference type="Proteomes" id="UP000095282">
    <property type="component" value="Unplaced"/>
</dbReference>
<comment type="subcellular location">
    <subcellularLocation>
        <location evidence="1">Cytoplasm</location>
        <location evidence="1">Cytoskeleton</location>
        <location evidence="1">Cilium basal body</location>
    </subcellularLocation>
    <subcellularLocation>
        <location evidence="2">Cytoplasm</location>
        <location evidence="2">Cytoskeleton</location>
        <location evidence="2">Microtubule organizing center</location>
        <location evidence="2">Centrosome</location>
    </subcellularLocation>
</comment>
<evidence type="ECO:0000256" key="9">
    <source>
        <dbReference type="ARBA" id="ARBA00023273"/>
    </source>
</evidence>
<reference evidence="14" key="1">
    <citation type="submission" date="2016-11" db="UniProtKB">
        <authorList>
            <consortium name="WormBaseParasite"/>
        </authorList>
    </citation>
    <scope>IDENTIFICATION</scope>
</reference>
<evidence type="ECO:0000313" key="13">
    <source>
        <dbReference type="Proteomes" id="UP000095282"/>
    </source>
</evidence>
<dbReference type="Gene3D" id="3.40.250.10">
    <property type="entry name" value="Rhodanese-like domain"/>
    <property type="match status" value="1"/>
</dbReference>
<dbReference type="GO" id="GO:0036064">
    <property type="term" value="C:ciliary basal body"/>
    <property type="evidence" value="ECO:0007669"/>
    <property type="project" value="TreeGrafter"/>
</dbReference>
<keyword evidence="9" id="KW-0966">Cell projection</keyword>
<keyword evidence="3" id="KW-0813">Transport</keyword>
<dbReference type="InterPro" id="IPR036873">
    <property type="entry name" value="Rhodanese-like_dom_sf"/>
</dbReference>
<keyword evidence="6" id="KW-0653">Protein transport</keyword>
<sequence>MLLAADPYSAIDIDKLAGWLIAQAEQTNGCPESFCLVDVNDHDVYMKSHISNAYHYDRIMLARLQYETPILSQARVEGHLLVIYGREAERVAKVLFQRGFRTVLLKGNVTQFKEAYPCLLEPSIDFLKLKEIYEKKKNSVFGGRLWRSTSASRLKSVSRDERAEKSKKVNSRPSSQSRKPWL</sequence>
<feature type="compositionally biased region" description="Polar residues" evidence="11">
    <location>
        <begin position="171"/>
        <end position="182"/>
    </location>
</feature>
<accession>A0A1I7UED9</accession>
<feature type="compositionally biased region" description="Basic and acidic residues" evidence="11">
    <location>
        <begin position="157"/>
        <end position="167"/>
    </location>
</feature>
<dbReference type="SUPFAM" id="SSF52821">
    <property type="entry name" value="Rhodanese/Cell cycle control phosphatase"/>
    <property type="match status" value="1"/>
</dbReference>
<keyword evidence="13" id="KW-1185">Reference proteome</keyword>
<dbReference type="PROSITE" id="PS50206">
    <property type="entry name" value="RHODANESE_3"/>
    <property type="match status" value="1"/>
</dbReference>
<evidence type="ECO:0000256" key="6">
    <source>
        <dbReference type="ARBA" id="ARBA00022927"/>
    </source>
</evidence>
<feature type="region of interest" description="Disordered" evidence="11">
    <location>
        <begin position="150"/>
        <end position="182"/>
    </location>
</feature>
<protein>
    <submittedName>
        <fullName evidence="14">Rhodanese domain-containing protein</fullName>
    </submittedName>
</protein>